<protein>
    <submittedName>
        <fullName evidence="2">Uncharacterized protein</fullName>
    </submittedName>
</protein>
<feature type="region of interest" description="Disordered" evidence="1">
    <location>
        <begin position="22"/>
        <end position="44"/>
    </location>
</feature>
<accession>A0A8T0U579</accession>
<feature type="compositionally biased region" description="Basic residues" evidence="1">
    <location>
        <begin position="32"/>
        <end position="44"/>
    </location>
</feature>
<comment type="caution">
    <text evidence="2">The sequence shown here is derived from an EMBL/GenBank/DDBJ whole genome shotgun (WGS) entry which is preliminary data.</text>
</comment>
<evidence type="ECO:0000313" key="2">
    <source>
        <dbReference type="EMBL" id="KAG2619281.1"/>
    </source>
</evidence>
<evidence type="ECO:0000256" key="1">
    <source>
        <dbReference type="SAM" id="MobiDB-lite"/>
    </source>
</evidence>
<keyword evidence="3" id="KW-1185">Reference proteome</keyword>
<dbReference type="AlphaFoldDB" id="A0A8T0U579"/>
<evidence type="ECO:0000313" key="3">
    <source>
        <dbReference type="Proteomes" id="UP000823388"/>
    </source>
</evidence>
<gene>
    <name evidence="2" type="ORF">PVAP13_3NG140903</name>
</gene>
<proteinExistence type="predicted"/>
<reference evidence="2" key="1">
    <citation type="submission" date="2020-05" db="EMBL/GenBank/DDBJ databases">
        <title>WGS assembly of Panicum virgatum.</title>
        <authorList>
            <person name="Lovell J.T."/>
            <person name="Jenkins J."/>
            <person name="Shu S."/>
            <person name="Juenger T.E."/>
            <person name="Schmutz J."/>
        </authorList>
    </citation>
    <scope>NUCLEOTIDE SEQUENCE</scope>
    <source>
        <strain evidence="2">AP13</strain>
    </source>
</reference>
<dbReference type="EMBL" id="CM029042">
    <property type="protein sequence ID" value="KAG2619281.1"/>
    <property type="molecule type" value="Genomic_DNA"/>
</dbReference>
<name>A0A8T0U579_PANVG</name>
<sequence>MTGKSGKKTVRKIDAVTVRHRTPATKRDYARTSRKLKKWGKKKRAIVTPTTLARHLILPPPERSSPQAGWGPRAVAVTFQLGAHGSAVFTNTTSAAQKRRHVTRFLPTR</sequence>
<dbReference type="Proteomes" id="UP000823388">
    <property type="component" value="Chromosome 3N"/>
</dbReference>
<organism evidence="2 3">
    <name type="scientific">Panicum virgatum</name>
    <name type="common">Blackwell switchgrass</name>
    <dbReference type="NCBI Taxonomy" id="38727"/>
    <lineage>
        <taxon>Eukaryota</taxon>
        <taxon>Viridiplantae</taxon>
        <taxon>Streptophyta</taxon>
        <taxon>Embryophyta</taxon>
        <taxon>Tracheophyta</taxon>
        <taxon>Spermatophyta</taxon>
        <taxon>Magnoliopsida</taxon>
        <taxon>Liliopsida</taxon>
        <taxon>Poales</taxon>
        <taxon>Poaceae</taxon>
        <taxon>PACMAD clade</taxon>
        <taxon>Panicoideae</taxon>
        <taxon>Panicodae</taxon>
        <taxon>Paniceae</taxon>
        <taxon>Panicinae</taxon>
        <taxon>Panicum</taxon>
        <taxon>Panicum sect. Hiantes</taxon>
    </lineage>
</organism>